<feature type="signal peptide" evidence="1">
    <location>
        <begin position="1"/>
        <end position="21"/>
    </location>
</feature>
<protein>
    <submittedName>
        <fullName evidence="2">Uncharacterized protein</fullName>
    </submittedName>
</protein>
<proteinExistence type="predicted"/>
<comment type="caution">
    <text evidence="2">The sequence shown here is derived from an EMBL/GenBank/DDBJ whole genome shotgun (WGS) entry which is preliminary data.</text>
</comment>
<dbReference type="Proteomes" id="UP000787635">
    <property type="component" value="Unassembled WGS sequence"/>
</dbReference>
<feature type="chain" id="PRO_5045735721" evidence="1">
    <location>
        <begin position="22"/>
        <end position="189"/>
    </location>
</feature>
<keyword evidence="3" id="KW-1185">Reference proteome</keyword>
<reference evidence="2 3" key="1">
    <citation type="submission" date="2020-03" db="EMBL/GenBank/DDBJ databases">
        <title>Roseomonas selenitidurans sp. nov. isolated from urban soil.</title>
        <authorList>
            <person name="Liu H."/>
        </authorList>
    </citation>
    <scope>NUCLEOTIDE SEQUENCE [LARGE SCALE GENOMIC DNA]</scope>
    <source>
        <strain evidence="2 3">BU-1</strain>
    </source>
</reference>
<dbReference type="EMBL" id="JAAVNE010000028">
    <property type="protein sequence ID" value="NKC32548.1"/>
    <property type="molecule type" value="Genomic_DNA"/>
</dbReference>
<evidence type="ECO:0000256" key="1">
    <source>
        <dbReference type="SAM" id="SignalP"/>
    </source>
</evidence>
<accession>A0ABX1E6Y9</accession>
<keyword evidence="1" id="KW-0732">Signal</keyword>
<gene>
    <name evidence="2" type="ORF">HEQ75_16905</name>
</gene>
<name>A0ABX1E6Y9_9PROT</name>
<evidence type="ECO:0000313" key="3">
    <source>
        <dbReference type="Proteomes" id="UP000787635"/>
    </source>
</evidence>
<dbReference type="RefSeq" id="WP_168032768.1">
    <property type="nucleotide sequence ID" value="NZ_JAAVNE010000028.1"/>
</dbReference>
<sequence>MKRRAIPGLLLTLFAPRSSLAADAPASLPALPLPPMPLSAALRHAAGSGLVPAAPSPMPGGLVLHLAAPAADTCSPRAAWLLCPGLRLAVASAGPEASVQAIWQSWVLSVPQPLAALRAVAIARHGPPVSERREQERRRGRDLDLLVLAWRLAERAAPLRLELTLVLEEEAGPAPEVVTIGWSAVPEPP</sequence>
<evidence type="ECO:0000313" key="2">
    <source>
        <dbReference type="EMBL" id="NKC32548.1"/>
    </source>
</evidence>
<organism evidence="2 3">
    <name type="scientific">Falsiroseomonas selenitidurans</name>
    <dbReference type="NCBI Taxonomy" id="2716335"/>
    <lineage>
        <taxon>Bacteria</taxon>
        <taxon>Pseudomonadati</taxon>
        <taxon>Pseudomonadota</taxon>
        <taxon>Alphaproteobacteria</taxon>
        <taxon>Acetobacterales</taxon>
        <taxon>Roseomonadaceae</taxon>
        <taxon>Falsiroseomonas</taxon>
    </lineage>
</organism>